<dbReference type="GO" id="GO:0032259">
    <property type="term" value="P:methylation"/>
    <property type="evidence" value="ECO:0007669"/>
    <property type="project" value="UniProtKB-KW"/>
</dbReference>
<dbReference type="AlphaFoldDB" id="A0A099CV39"/>
<dbReference type="Pfam" id="PF13847">
    <property type="entry name" value="Methyltransf_31"/>
    <property type="match status" value="1"/>
</dbReference>
<dbReference type="CDD" id="cd02440">
    <property type="entry name" value="AdoMet_MTases"/>
    <property type="match status" value="1"/>
</dbReference>
<dbReference type="InterPro" id="IPR029063">
    <property type="entry name" value="SAM-dependent_MTases_sf"/>
</dbReference>
<accession>A0A099CV39</accession>
<dbReference type="HOGENOM" id="CLU_037990_2_5_6"/>
<proteinExistence type="predicted"/>
<feature type="domain" description="Methyltransferase" evidence="1">
    <location>
        <begin position="48"/>
        <end position="151"/>
    </location>
</feature>
<dbReference type="Gene3D" id="3.40.50.150">
    <property type="entry name" value="Vaccinia Virus protein VP39"/>
    <property type="match status" value="1"/>
</dbReference>
<dbReference type="SUPFAM" id="SSF53335">
    <property type="entry name" value="S-adenosyl-L-methionine-dependent methyltransferases"/>
    <property type="match status" value="1"/>
</dbReference>
<comment type="caution">
    <text evidence="2">The sequence shown here is derived from an EMBL/GenBank/DDBJ whole genome shotgun (WGS) entry which is preliminary data.</text>
</comment>
<evidence type="ECO:0000313" key="2">
    <source>
        <dbReference type="EMBL" id="KGI77477.1"/>
    </source>
</evidence>
<gene>
    <name evidence="2" type="ORF">LF63_0108990</name>
</gene>
<evidence type="ECO:0000259" key="1">
    <source>
        <dbReference type="Pfam" id="PF13847"/>
    </source>
</evidence>
<sequence length="288" mass="31206">MATNSGNDIIIEAWNTVLYEKFVRFKHLLVDGLSQHSDAALQGHPFPSGAHVLDVGCGFGDSTVRIAEQVGPEGDAIGVDCAENFIEAARQDASASHAGNARFEVRDVEWDDLGGPYDHAFSRFGTMFFAMPGAAMRNVRKSLQPGGTFTQVVWRKREDNPWLHEAELRVKSMVPVVSHEDTDAVHCGPGPFSMAGADMVSDLLTGSGFSRITFERHDCDICIGRDIDDAVAFAKALGPAGEIIRLAGDLAEACMDEVDVALRETFAPYLGEHGVWAPSSTWIIRAQA</sequence>
<keyword evidence="2" id="KW-0489">Methyltransferase</keyword>
<dbReference type="GO" id="GO:0008168">
    <property type="term" value="F:methyltransferase activity"/>
    <property type="evidence" value="ECO:0007669"/>
    <property type="project" value="UniProtKB-KW"/>
</dbReference>
<evidence type="ECO:0000313" key="3">
    <source>
        <dbReference type="Proteomes" id="UP000029708"/>
    </source>
</evidence>
<dbReference type="PANTHER" id="PTHR43861">
    <property type="entry name" value="TRANS-ACONITATE 2-METHYLTRANSFERASE-RELATED"/>
    <property type="match status" value="1"/>
</dbReference>
<dbReference type="Proteomes" id="UP000029708">
    <property type="component" value="Unassembled WGS sequence"/>
</dbReference>
<dbReference type="STRING" id="1543381.LF63_0108990"/>
<name>A0A099CV39_9GAMM</name>
<keyword evidence="2" id="KW-0808">Transferase</keyword>
<dbReference type="OrthoDB" id="9782855at2"/>
<reference evidence="2 3" key="1">
    <citation type="submission" date="2014-09" db="EMBL/GenBank/DDBJ databases">
        <title>Xanthomonadaceae 3.5X direct submission.</title>
        <authorList>
            <person name="Fang T."/>
            <person name="Wang H."/>
        </authorList>
    </citation>
    <scope>NUCLEOTIDE SEQUENCE [LARGE SCALE GENOMIC DNA]</scope>
    <source>
        <strain evidence="2 3">3.5X</strain>
    </source>
</reference>
<dbReference type="InterPro" id="IPR025714">
    <property type="entry name" value="Methyltranfer_dom"/>
</dbReference>
<dbReference type="PANTHER" id="PTHR43861:SF1">
    <property type="entry name" value="TRANS-ACONITATE 2-METHYLTRANSFERASE"/>
    <property type="match status" value="1"/>
</dbReference>
<dbReference type="EMBL" id="JROI01000011">
    <property type="protein sequence ID" value="KGI77477.1"/>
    <property type="molecule type" value="Genomic_DNA"/>
</dbReference>
<protein>
    <submittedName>
        <fullName evidence="2">Methyltransferase type 11</fullName>
    </submittedName>
</protein>
<keyword evidence="3" id="KW-1185">Reference proteome</keyword>
<organism evidence="2 3">
    <name type="scientific">Oleiagrimonas soli</name>
    <dbReference type="NCBI Taxonomy" id="1543381"/>
    <lineage>
        <taxon>Bacteria</taxon>
        <taxon>Pseudomonadati</taxon>
        <taxon>Pseudomonadota</taxon>
        <taxon>Gammaproteobacteria</taxon>
        <taxon>Lysobacterales</taxon>
        <taxon>Rhodanobacteraceae</taxon>
        <taxon>Oleiagrimonas</taxon>
    </lineage>
</organism>